<proteinExistence type="predicted"/>
<name>A0A5C6S629_9RHOB</name>
<keyword evidence="4" id="KW-1185">Reference proteome</keyword>
<feature type="compositionally biased region" description="Basic and acidic residues" evidence="1">
    <location>
        <begin position="380"/>
        <end position="396"/>
    </location>
</feature>
<evidence type="ECO:0000259" key="2">
    <source>
        <dbReference type="SMART" id="SM00382"/>
    </source>
</evidence>
<evidence type="ECO:0000256" key="1">
    <source>
        <dbReference type="SAM" id="MobiDB-lite"/>
    </source>
</evidence>
<evidence type="ECO:0000313" key="3">
    <source>
        <dbReference type="EMBL" id="TXB69757.1"/>
    </source>
</evidence>
<feature type="domain" description="AAA+ ATPase" evidence="2">
    <location>
        <begin position="57"/>
        <end position="236"/>
    </location>
</feature>
<dbReference type="Proteomes" id="UP000321562">
    <property type="component" value="Unassembled WGS sequence"/>
</dbReference>
<organism evidence="3 4">
    <name type="scientific">Paracoccus aurantiacus</name>
    <dbReference type="NCBI Taxonomy" id="2599412"/>
    <lineage>
        <taxon>Bacteria</taxon>
        <taxon>Pseudomonadati</taxon>
        <taxon>Pseudomonadota</taxon>
        <taxon>Alphaproteobacteria</taxon>
        <taxon>Rhodobacterales</taxon>
        <taxon>Paracoccaceae</taxon>
        <taxon>Paracoccus</taxon>
    </lineage>
</organism>
<dbReference type="EMBL" id="VOPL01000002">
    <property type="protein sequence ID" value="TXB69757.1"/>
    <property type="molecule type" value="Genomic_DNA"/>
</dbReference>
<sequence length="440" mass="48465">MSFQELDAMTAEHRKAVGFIRPAANARAGLLTERLRPLDRIRPVLERRYLVKGWMDRGAFSVVYGESNVGKTFLALDMALHIAAGADWHGSRIHEPQQVVYVAAEGGTGLNNRIAAYRRDQKDLTDAAAPNFMVLAEGLDLCTGEDAQYLAEALNNADVRPALIVIDTLARVMGNGDENTAKDMGQLVRSVDRLRAETGAHVMVIHHSGKDASKGARGSGSLRAAADTEIELTRNDDVVMAEARKQRDMPCDGVFAYRLKSVFIGQDEDGDSVSSAVVAETDIQKADKRTKLSGRAQVALDALKEVIRDKGQIVKSEDLPAVPVVSLSDWQAACDRVGLTDSEKSDTKARIFRRHRDTLMDKNRIRIWDNYVWLADKADRQRTTPDKSAPDPDGHGHPPIRGVPCPVRDELSAPSQTNDPIPEAFRPPVDPDAYDPEMWK</sequence>
<gene>
    <name evidence="3" type="ORF">FQV27_06455</name>
</gene>
<dbReference type="SUPFAM" id="SSF52540">
    <property type="entry name" value="P-loop containing nucleoside triphosphate hydrolases"/>
    <property type="match status" value="1"/>
</dbReference>
<dbReference type="InterPro" id="IPR038724">
    <property type="entry name" value="RepA"/>
</dbReference>
<dbReference type="Gene3D" id="3.40.50.300">
    <property type="entry name" value="P-loop containing nucleotide triphosphate hydrolases"/>
    <property type="match status" value="1"/>
</dbReference>
<dbReference type="InterPro" id="IPR003593">
    <property type="entry name" value="AAA+_ATPase"/>
</dbReference>
<dbReference type="InterPro" id="IPR027417">
    <property type="entry name" value="P-loop_NTPase"/>
</dbReference>
<feature type="region of interest" description="Disordered" evidence="1">
    <location>
        <begin position="380"/>
        <end position="440"/>
    </location>
</feature>
<dbReference type="AlphaFoldDB" id="A0A5C6S629"/>
<protein>
    <submittedName>
        <fullName evidence="3">AAA family ATPase</fullName>
    </submittedName>
</protein>
<dbReference type="CDD" id="cd01125">
    <property type="entry name" value="RepA_RSF1010_like"/>
    <property type="match status" value="1"/>
</dbReference>
<evidence type="ECO:0000313" key="4">
    <source>
        <dbReference type="Proteomes" id="UP000321562"/>
    </source>
</evidence>
<dbReference type="RefSeq" id="WP_147097047.1">
    <property type="nucleotide sequence ID" value="NZ_JBHUFH010000001.1"/>
</dbReference>
<dbReference type="Pfam" id="PF13481">
    <property type="entry name" value="AAA_25"/>
    <property type="match status" value="1"/>
</dbReference>
<comment type="caution">
    <text evidence="3">The sequence shown here is derived from an EMBL/GenBank/DDBJ whole genome shotgun (WGS) entry which is preliminary data.</text>
</comment>
<accession>A0A5C6S629</accession>
<reference evidence="3 4" key="1">
    <citation type="submission" date="2019-08" db="EMBL/GenBank/DDBJ databases">
        <authorList>
            <person name="Ye J."/>
        </authorList>
    </citation>
    <scope>NUCLEOTIDE SEQUENCE [LARGE SCALE GENOMIC DNA]</scope>
    <source>
        <strain evidence="3 4">TK008</strain>
    </source>
</reference>
<dbReference type="OrthoDB" id="1496333at2"/>
<dbReference type="SMART" id="SM00382">
    <property type="entry name" value="AAA"/>
    <property type="match status" value="1"/>
</dbReference>